<evidence type="ECO:0000313" key="2">
    <source>
        <dbReference type="EMBL" id="KPQ42169.1"/>
    </source>
</evidence>
<name>A0A0P7ZC33_9EURY</name>
<sequence>EENPRDTDPKSLEDTGRKNPRDPVSHRDLEKGQGEVSKKKSPGSSGNNQGK</sequence>
<gene>
    <name evidence="2" type="ORF">MPEBLZ_03274</name>
</gene>
<protein>
    <submittedName>
        <fullName evidence="2">Uncharacterized protein</fullName>
    </submittedName>
</protein>
<organism evidence="2 3">
    <name type="scientific">Candidatus Methanoperedens nitratireducens</name>
    <dbReference type="NCBI Taxonomy" id="1392998"/>
    <lineage>
        <taxon>Archaea</taxon>
        <taxon>Methanobacteriati</taxon>
        <taxon>Methanobacteriota</taxon>
        <taxon>Stenosarchaea group</taxon>
        <taxon>Methanomicrobia</taxon>
        <taxon>Methanosarcinales</taxon>
        <taxon>ANME-2 cluster</taxon>
        <taxon>Candidatus Methanoperedentaceae</taxon>
        <taxon>Candidatus Methanoperedens</taxon>
    </lineage>
</organism>
<evidence type="ECO:0000256" key="1">
    <source>
        <dbReference type="SAM" id="MobiDB-lite"/>
    </source>
</evidence>
<feature type="compositionally biased region" description="Basic and acidic residues" evidence="1">
    <location>
        <begin position="1"/>
        <end position="38"/>
    </location>
</feature>
<dbReference type="EMBL" id="LKCM01000261">
    <property type="protein sequence ID" value="KPQ42169.1"/>
    <property type="molecule type" value="Genomic_DNA"/>
</dbReference>
<feature type="compositionally biased region" description="Low complexity" evidence="1">
    <location>
        <begin position="42"/>
        <end position="51"/>
    </location>
</feature>
<proteinExistence type="predicted"/>
<accession>A0A0P7ZC33</accession>
<comment type="caution">
    <text evidence="2">The sequence shown here is derived from an EMBL/GenBank/DDBJ whole genome shotgun (WGS) entry which is preliminary data.</text>
</comment>
<dbReference type="AlphaFoldDB" id="A0A0P7ZC33"/>
<feature type="non-terminal residue" evidence="2">
    <location>
        <position position="1"/>
    </location>
</feature>
<evidence type="ECO:0000313" key="3">
    <source>
        <dbReference type="Proteomes" id="UP000050360"/>
    </source>
</evidence>
<dbReference type="Proteomes" id="UP000050360">
    <property type="component" value="Unassembled WGS sequence"/>
</dbReference>
<feature type="region of interest" description="Disordered" evidence="1">
    <location>
        <begin position="1"/>
        <end position="51"/>
    </location>
</feature>
<reference evidence="2 3" key="1">
    <citation type="submission" date="2015-09" db="EMBL/GenBank/DDBJ databases">
        <title>A metagenomics-based metabolic model of nitrate-dependent anaerobic oxidation of methane by Methanoperedens-like archaea.</title>
        <authorList>
            <person name="Arshad A."/>
            <person name="Speth D.R."/>
            <person name="De Graaf R.M."/>
            <person name="Op Den Camp H.J."/>
            <person name="Jetten M.S."/>
            <person name="Welte C.U."/>
        </authorList>
    </citation>
    <scope>NUCLEOTIDE SEQUENCE [LARGE SCALE GENOMIC DNA]</scope>
</reference>